<dbReference type="PANTHER" id="PTHR43364:SF4">
    <property type="entry name" value="NAD(P)-LINKED OXIDOREDUCTASE SUPERFAMILY PROTEIN"/>
    <property type="match status" value="1"/>
</dbReference>
<dbReference type="InterPro" id="IPR036812">
    <property type="entry name" value="NAD(P)_OxRdtase_dom_sf"/>
</dbReference>
<dbReference type="SUPFAM" id="SSF51430">
    <property type="entry name" value="NAD(P)-linked oxidoreductase"/>
    <property type="match status" value="1"/>
</dbReference>
<dbReference type="CDD" id="cd19086">
    <property type="entry name" value="AKR_AKR11C1"/>
    <property type="match status" value="1"/>
</dbReference>
<sequence>MQYRNFGTTGWQVSATGLGTWGIGNQWGDIDDLTAAATLRSAFDHGVNLFDTAEGYGIPPGRSEERLGNALKDVRDQTYIVSKIGSWGRRDGHTIPKTSVDIIRLCVHASLYRLKTDWVDVMLCHEGDIEDPSLYLEAFELLKQQGLIRAYGISTNEFEVLKRFNARNTCQVVEVDYSLLNRQAEADILPYCQAHDIAVLARGPLAKGLLSGQYSLDSTFTDSVRASWNPGGSKRKKFKRQMAQVENLKQILPPGQEMVTTALRFVMEHPAQPLPIPGAKSAAQATVNADAGDRPLSPQAQNYLTAVRGSERHRSWPPALQPGIFR</sequence>
<proteinExistence type="predicted"/>
<dbReference type="Gene3D" id="3.20.20.100">
    <property type="entry name" value="NADP-dependent oxidoreductase domain"/>
    <property type="match status" value="1"/>
</dbReference>
<dbReference type="GO" id="GO:0016491">
    <property type="term" value="F:oxidoreductase activity"/>
    <property type="evidence" value="ECO:0007669"/>
    <property type="project" value="UniProtKB-KW"/>
</dbReference>
<dbReference type="PANTHER" id="PTHR43364">
    <property type="entry name" value="NADH-SPECIFIC METHYLGLYOXAL REDUCTASE-RELATED"/>
    <property type="match status" value="1"/>
</dbReference>
<evidence type="ECO:0000313" key="4">
    <source>
        <dbReference type="Proteomes" id="UP000607397"/>
    </source>
</evidence>
<protein>
    <submittedName>
        <fullName evidence="3">Aldo/keto reductase</fullName>
    </submittedName>
</protein>
<accession>A0A8K2A9W5</accession>
<dbReference type="InterPro" id="IPR023210">
    <property type="entry name" value="NADP_OxRdtase_dom"/>
</dbReference>
<dbReference type="AlphaFoldDB" id="A0A8K2A9W5"/>
<evidence type="ECO:0000313" key="3">
    <source>
        <dbReference type="EMBL" id="NCJ08694.1"/>
    </source>
</evidence>
<dbReference type="GO" id="GO:0005829">
    <property type="term" value="C:cytosol"/>
    <property type="evidence" value="ECO:0007669"/>
    <property type="project" value="TreeGrafter"/>
</dbReference>
<evidence type="ECO:0000256" key="1">
    <source>
        <dbReference type="ARBA" id="ARBA00023002"/>
    </source>
</evidence>
<comment type="caution">
    <text evidence="3">The sequence shown here is derived from an EMBL/GenBank/DDBJ whole genome shotgun (WGS) entry which is preliminary data.</text>
</comment>
<evidence type="ECO:0000259" key="2">
    <source>
        <dbReference type="Pfam" id="PF00248"/>
    </source>
</evidence>
<dbReference type="InterPro" id="IPR050523">
    <property type="entry name" value="AKR_Detox_Biosynth"/>
</dbReference>
<gene>
    <name evidence="3" type="ORF">GS597_19720</name>
</gene>
<reference evidence="3" key="1">
    <citation type="submission" date="2019-12" db="EMBL/GenBank/DDBJ databases">
        <title>High-Quality draft genome sequences of three cyanobacteria isolated from the limestone walls of the Old Cathedral of Coimbra.</title>
        <authorList>
            <person name="Tiago I."/>
            <person name="Soares F."/>
            <person name="Portugal A."/>
        </authorList>
    </citation>
    <scope>NUCLEOTIDE SEQUENCE [LARGE SCALE GENOMIC DNA]</scope>
    <source>
        <strain evidence="3">C</strain>
    </source>
</reference>
<name>A0A8K2A9W5_9CYAN</name>
<keyword evidence="4" id="KW-1185">Reference proteome</keyword>
<keyword evidence="1" id="KW-0560">Oxidoreductase</keyword>
<dbReference type="Proteomes" id="UP000607397">
    <property type="component" value="Unassembled WGS sequence"/>
</dbReference>
<feature type="domain" description="NADP-dependent oxidoreductase" evidence="2">
    <location>
        <begin position="17"/>
        <end position="306"/>
    </location>
</feature>
<dbReference type="EMBL" id="WVIC01000065">
    <property type="protein sequence ID" value="NCJ08694.1"/>
    <property type="molecule type" value="Genomic_DNA"/>
</dbReference>
<dbReference type="Pfam" id="PF00248">
    <property type="entry name" value="Aldo_ket_red"/>
    <property type="match status" value="1"/>
</dbReference>
<organism evidence="3 4">
    <name type="scientific">Petrachloros mirabilis ULC683</name>
    <dbReference type="NCBI Taxonomy" id="2781853"/>
    <lineage>
        <taxon>Bacteria</taxon>
        <taxon>Bacillati</taxon>
        <taxon>Cyanobacteriota</taxon>
        <taxon>Cyanophyceae</taxon>
        <taxon>Synechococcales</taxon>
        <taxon>Petrachlorosaceae</taxon>
        <taxon>Petrachloros</taxon>
        <taxon>Petrachloros mirabilis</taxon>
    </lineage>
</organism>